<dbReference type="SUPFAM" id="SSF81383">
    <property type="entry name" value="F-box domain"/>
    <property type="match status" value="1"/>
</dbReference>
<dbReference type="Proteomes" id="UP000775547">
    <property type="component" value="Unassembled WGS sequence"/>
</dbReference>
<dbReference type="Gene3D" id="1.20.1280.50">
    <property type="match status" value="1"/>
</dbReference>
<feature type="region of interest" description="Disordered" evidence="4">
    <location>
        <begin position="304"/>
        <end position="371"/>
    </location>
</feature>
<evidence type="ECO:0000313" key="7">
    <source>
        <dbReference type="Proteomes" id="UP000775547"/>
    </source>
</evidence>
<dbReference type="OrthoDB" id="190105at2759"/>
<dbReference type="InterPro" id="IPR001680">
    <property type="entry name" value="WD40_rpt"/>
</dbReference>
<feature type="region of interest" description="Disordered" evidence="4">
    <location>
        <begin position="235"/>
        <end position="291"/>
    </location>
</feature>
<protein>
    <recommendedName>
        <fullName evidence="5">F-box domain-containing protein</fullName>
    </recommendedName>
</protein>
<evidence type="ECO:0000256" key="4">
    <source>
        <dbReference type="SAM" id="MobiDB-lite"/>
    </source>
</evidence>
<dbReference type="PROSITE" id="PS50294">
    <property type="entry name" value="WD_REPEATS_REGION"/>
    <property type="match status" value="1"/>
</dbReference>
<dbReference type="InterPro" id="IPR011047">
    <property type="entry name" value="Quinoprotein_ADH-like_sf"/>
</dbReference>
<dbReference type="PROSITE" id="PS50181">
    <property type="entry name" value="FBOX"/>
    <property type="match status" value="1"/>
</dbReference>
<evidence type="ECO:0000256" key="2">
    <source>
        <dbReference type="ARBA" id="ARBA00022737"/>
    </source>
</evidence>
<dbReference type="EMBL" id="JABCKV010000239">
    <property type="protein sequence ID" value="KAG5641876.1"/>
    <property type="molecule type" value="Genomic_DNA"/>
</dbReference>
<dbReference type="PANTHER" id="PTHR44436:SF1">
    <property type="entry name" value="F-BOX_WD REPEAT-CONTAINING PROTEIN 2"/>
    <property type="match status" value="1"/>
</dbReference>
<reference evidence="6" key="1">
    <citation type="submission" date="2020-07" db="EMBL/GenBank/DDBJ databases">
        <authorList>
            <person name="Nieuwenhuis M."/>
            <person name="Van De Peppel L.J.J."/>
        </authorList>
    </citation>
    <scope>NUCLEOTIDE SEQUENCE</scope>
    <source>
        <strain evidence="6">AP01</strain>
        <tissue evidence="6">Mycelium</tissue>
    </source>
</reference>
<gene>
    <name evidence="6" type="ORF">DXG03_004016</name>
</gene>
<dbReference type="InterPro" id="IPR001810">
    <property type="entry name" value="F-box_dom"/>
</dbReference>
<keyword evidence="1 3" id="KW-0853">WD repeat</keyword>
<dbReference type="SUPFAM" id="SSF50998">
    <property type="entry name" value="Quinoprotein alcohol dehydrogenase-like"/>
    <property type="match status" value="1"/>
</dbReference>
<feature type="domain" description="F-box" evidence="5">
    <location>
        <begin position="25"/>
        <end position="72"/>
    </location>
</feature>
<feature type="region of interest" description="Disordered" evidence="4">
    <location>
        <begin position="155"/>
        <end position="179"/>
    </location>
</feature>
<feature type="repeat" description="WD" evidence="3">
    <location>
        <begin position="375"/>
        <end position="393"/>
    </location>
</feature>
<name>A0A9P7K828_9AGAR</name>
<dbReference type="PANTHER" id="PTHR44436">
    <property type="entry name" value="F-BOX/WD REPEAT-CONTAINING PROTEIN 2"/>
    <property type="match status" value="1"/>
</dbReference>
<dbReference type="InterPro" id="IPR036047">
    <property type="entry name" value="F-box-like_dom_sf"/>
</dbReference>
<proteinExistence type="predicted"/>
<evidence type="ECO:0000256" key="1">
    <source>
        <dbReference type="ARBA" id="ARBA00022574"/>
    </source>
</evidence>
<accession>A0A9P7K828</accession>
<keyword evidence="2" id="KW-0677">Repeat</keyword>
<dbReference type="AlphaFoldDB" id="A0A9P7K828"/>
<dbReference type="Pfam" id="PF12937">
    <property type="entry name" value="F-box-like"/>
    <property type="match status" value="1"/>
</dbReference>
<feature type="compositionally biased region" description="Basic and acidic residues" evidence="4">
    <location>
        <begin position="236"/>
        <end position="247"/>
    </location>
</feature>
<comment type="caution">
    <text evidence="6">The sequence shown here is derived from an EMBL/GenBank/DDBJ whole genome shotgun (WGS) entry which is preliminary data.</text>
</comment>
<reference evidence="6" key="2">
    <citation type="submission" date="2021-10" db="EMBL/GenBank/DDBJ databases">
        <title>Phylogenomics reveals ancestral predisposition of the termite-cultivated fungus Termitomyces towards a domesticated lifestyle.</title>
        <authorList>
            <person name="Auxier B."/>
            <person name="Grum-Grzhimaylo A."/>
            <person name="Cardenas M.E."/>
            <person name="Lodge J.D."/>
            <person name="Laessoe T."/>
            <person name="Pedersen O."/>
            <person name="Smith M.E."/>
            <person name="Kuyper T.W."/>
            <person name="Franco-Molano E.A."/>
            <person name="Baroni T.J."/>
            <person name="Aanen D.K."/>
        </authorList>
    </citation>
    <scope>NUCLEOTIDE SEQUENCE</scope>
    <source>
        <strain evidence="6">AP01</strain>
        <tissue evidence="6">Mycelium</tissue>
    </source>
</reference>
<evidence type="ECO:0000313" key="6">
    <source>
        <dbReference type="EMBL" id="KAG5641876.1"/>
    </source>
</evidence>
<dbReference type="InterPro" id="IPR019775">
    <property type="entry name" value="WD40_repeat_CS"/>
</dbReference>
<keyword evidence="7" id="KW-1185">Reference proteome</keyword>
<evidence type="ECO:0000256" key="3">
    <source>
        <dbReference type="PROSITE-ProRule" id="PRU00221"/>
    </source>
</evidence>
<sequence length="393" mass="42724">MAVLHSCTHAELLFVANSLAPLLKRDFLSALPPELGLHILGYLDDPGSLVRTSAVSRSWRAIATAEMLWKTMCVDWRFGSRGMNDGRRSERSEEEPLEEMEPFADLPMDAALEWLTARKRRARRTVSHQKEDLPSQTFSYRSFFKESYVKDLYPTASPNLHAPGPPPSTPSPSQVPQEDGGVVTSLALDSDWVVVGLASSRIHIFSARTGVLARTLVGHNTGVWCLSLISASPSVDKGKARDRRRDPPSSGDVPLNIHGLNLDEVPGRRTTRRTDVRGDEGSSGPHQSLSLGLRIAVGLTTDDLGSAQDENERGGVGGRGVVDEDAEENWSSPNVNPESSSRYGDPEPETSASYAPERQSDPCFASDGWGQPNALVVSGGCDKIVRVWDVKSG</sequence>
<feature type="compositionally biased region" description="Polar residues" evidence="4">
    <location>
        <begin position="329"/>
        <end position="342"/>
    </location>
</feature>
<dbReference type="PROSITE" id="PS00678">
    <property type="entry name" value="WD_REPEATS_1"/>
    <property type="match status" value="1"/>
</dbReference>
<dbReference type="InterPro" id="IPR015943">
    <property type="entry name" value="WD40/YVTN_repeat-like_dom_sf"/>
</dbReference>
<dbReference type="PROSITE" id="PS50082">
    <property type="entry name" value="WD_REPEATS_2"/>
    <property type="match status" value="1"/>
</dbReference>
<evidence type="ECO:0000259" key="5">
    <source>
        <dbReference type="PROSITE" id="PS50181"/>
    </source>
</evidence>
<dbReference type="SMART" id="SM00256">
    <property type="entry name" value="FBOX"/>
    <property type="match status" value="1"/>
</dbReference>
<organism evidence="6 7">
    <name type="scientific">Asterophora parasitica</name>
    <dbReference type="NCBI Taxonomy" id="117018"/>
    <lineage>
        <taxon>Eukaryota</taxon>
        <taxon>Fungi</taxon>
        <taxon>Dikarya</taxon>
        <taxon>Basidiomycota</taxon>
        <taxon>Agaricomycotina</taxon>
        <taxon>Agaricomycetes</taxon>
        <taxon>Agaricomycetidae</taxon>
        <taxon>Agaricales</taxon>
        <taxon>Tricholomatineae</taxon>
        <taxon>Lyophyllaceae</taxon>
        <taxon>Asterophora</taxon>
    </lineage>
</organism>
<dbReference type="InterPro" id="IPR042627">
    <property type="entry name" value="FBXW2"/>
</dbReference>
<dbReference type="Gene3D" id="2.130.10.10">
    <property type="entry name" value="YVTN repeat-like/Quinoprotein amine dehydrogenase"/>
    <property type="match status" value="1"/>
</dbReference>